<proteinExistence type="inferred from homology"/>
<protein>
    <submittedName>
        <fullName evidence="7">Protein VAC14 homolog</fullName>
    </submittedName>
</protein>
<evidence type="ECO:0000259" key="6">
    <source>
        <dbReference type="Pfam" id="PF11916"/>
    </source>
</evidence>
<dbReference type="Gene3D" id="1.25.10.10">
    <property type="entry name" value="Leucine-rich Repeat Variant"/>
    <property type="match status" value="2"/>
</dbReference>
<name>R4XBM4_TAPDE</name>
<dbReference type="GO" id="GO:0006661">
    <property type="term" value="P:phosphatidylinositol biosynthetic process"/>
    <property type="evidence" value="ECO:0007669"/>
    <property type="project" value="InterPro"/>
</dbReference>
<dbReference type="Pfam" id="PF11916">
    <property type="entry name" value="Vac14_Fig4_bd"/>
    <property type="match status" value="1"/>
</dbReference>
<reference evidence="7 8" key="1">
    <citation type="journal article" date="2013" name="MBio">
        <title>Genome sequencing of the plant pathogen Taphrina deformans, the causal agent of peach leaf curl.</title>
        <authorList>
            <person name="Cisse O.H."/>
            <person name="Almeida J.M.G.C.F."/>
            <person name="Fonseca A."/>
            <person name="Kumar A.A."/>
            <person name="Salojaervi J."/>
            <person name="Overmyer K."/>
            <person name="Hauser P.M."/>
            <person name="Pagni M."/>
        </authorList>
    </citation>
    <scope>NUCLEOTIDE SEQUENCE [LARGE SCALE GENOMIC DNA]</scope>
    <source>
        <strain evidence="8">PYCC 5710 / ATCC 11124 / CBS 356.35 / IMI 108563 / JCM 9778 / NBRC 8474</strain>
    </source>
</reference>
<evidence type="ECO:0000313" key="7">
    <source>
        <dbReference type="EMBL" id="CCG83265.1"/>
    </source>
</evidence>
<dbReference type="PANTHER" id="PTHR16023:SF0">
    <property type="entry name" value="PROTEIN VAC14 HOMOLOG"/>
    <property type="match status" value="1"/>
</dbReference>
<evidence type="ECO:0000256" key="3">
    <source>
        <dbReference type="ARBA" id="ARBA00022737"/>
    </source>
</evidence>
<dbReference type="GO" id="GO:0000329">
    <property type="term" value="C:fungal-type vacuole membrane"/>
    <property type="evidence" value="ECO:0007669"/>
    <property type="project" value="TreeGrafter"/>
</dbReference>
<evidence type="ECO:0000256" key="2">
    <source>
        <dbReference type="ARBA" id="ARBA00010225"/>
    </source>
</evidence>
<evidence type="ECO:0000313" key="8">
    <source>
        <dbReference type="Proteomes" id="UP000013776"/>
    </source>
</evidence>
<evidence type="ECO:0000256" key="5">
    <source>
        <dbReference type="SAM" id="MobiDB-lite"/>
    </source>
</evidence>
<dbReference type="Pfam" id="PF12755">
    <property type="entry name" value="Vac14_Fab1_bd"/>
    <property type="match status" value="1"/>
</dbReference>
<dbReference type="Proteomes" id="UP000013776">
    <property type="component" value="Unassembled WGS sequence"/>
</dbReference>
<dbReference type="STRING" id="1097556.R4XBM4"/>
<dbReference type="GO" id="GO:0070772">
    <property type="term" value="C:PAS complex"/>
    <property type="evidence" value="ECO:0007669"/>
    <property type="project" value="InterPro"/>
</dbReference>
<keyword evidence="3" id="KW-0677">Repeat</keyword>
<gene>
    <name evidence="7" type="ORF">TAPDE_003466</name>
</gene>
<organism evidence="7 8">
    <name type="scientific">Taphrina deformans (strain PYCC 5710 / ATCC 11124 / CBS 356.35 / IMI 108563 / JCM 9778 / NBRC 8474)</name>
    <name type="common">Peach leaf curl fungus</name>
    <name type="synonym">Lalaria deformans</name>
    <dbReference type="NCBI Taxonomy" id="1097556"/>
    <lineage>
        <taxon>Eukaryota</taxon>
        <taxon>Fungi</taxon>
        <taxon>Dikarya</taxon>
        <taxon>Ascomycota</taxon>
        <taxon>Taphrinomycotina</taxon>
        <taxon>Taphrinomycetes</taxon>
        <taxon>Taphrinales</taxon>
        <taxon>Taphrinaceae</taxon>
        <taxon>Taphrina</taxon>
    </lineage>
</organism>
<dbReference type="GO" id="GO:0010008">
    <property type="term" value="C:endosome membrane"/>
    <property type="evidence" value="ECO:0007669"/>
    <property type="project" value="TreeGrafter"/>
</dbReference>
<accession>R4XBM4</accession>
<dbReference type="eggNOG" id="KOG0212">
    <property type="taxonomic scope" value="Eukaryota"/>
</dbReference>
<dbReference type="SUPFAM" id="SSF48371">
    <property type="entry name" value="ARM repeat"/>
    <property type="match status" value="1"/>
</dbReference>
<comment type="caution">
    <text evidence="7">The sequence shown here is derived from an EMBL/GenBank/DDBJ whole genome shotgun (WGS) entry which is preliminary data.</text>
</comment>
<feature type="region of interest" description="Disordered" evidence="5">
    <location>
        <begin position="299"/>
        <end position="319"/>
    </location>
</feature>
<dbReference type="InterPro" id="IPR011989">
    <property type="entry name" value="ARM-like"/>
</dbReference>
<keyword evidence="4" id="KW-0472">Membrane</keyword>
<evidence type="ECO:0000256" key="4">
    <source>
        <dbReference type="ARBA" id="ARBA00023136"/>
    </source>
</evidence>
<keyword evidence="8" id="KW-1185">Reference proteome</keyword>
<sequence>MDETVAQGLANKIYEKRKSAAYELERVIKLESDDLKIQAIVRQLCTEFIGTADKPARSASGGLIGLAAATIALGKHSASYLDLIIPAVLSCFASQDSRIRYYSTESLYNIAKVAKGEVLLYFNEIFDMLCKVNLGSLFIYFSVAAKLNEKIKDIVSEKATSYVSLLHRNHRRNHEDTESDPDNNDDLDPDESIHDIRSTAFSLAKFMPLLSERLYVINPYTRTFLVSWITVLNSIPDLDLIVFLPDFLDGLMKYSSDIHQDVRIATARLLDSFLEEIKRTTNSNKPVRKTSRASFNDRLKTESTTLEESPDDDSDSQDSIQPYDVTVDFSRIIAILLNHISSADEAIQITALRWVSDFFAICPSNLLPFTPKLLRVVLPAISHESTALRRSARDVNDKLLRLIRGLIAGNGSEDENNLLNADLEELDFVNSATIQLLDEHEETRVSALGWLMELVKLAAKKSKEDLGLRAEILPALLKTLSDTSEAVVKKDLELLAQISKNDDYFNQLMVNLLTLFSSDRNLLEQRGSLIIRQLSLNLNAERIYKTLAENLEKETDLEFAQSIVQHLNNNLLTAPELSDARKRLRQLSSTEGSSFFTTLYRSWSHNAVATFSLCLLAQAYEHALNLLQVFAELEVSVQVLVQIDKLVQLLESPVFIYLRLQLLEPEKYPYLNKCLYGLLMLLPQTQAFHTLRNRLHSITTQSFAPSSKSSSSSSRLAKGSEIHWDNLLNRFRMLQNRQQAQGKIRRNWAE</sequence>
<dbReference type="PANTHER" id="PTHR16023">
    <property type="entry name" value="TAX1 BINDING PROTEIN-RELATED"/>
    <property type="match status" value="1"/>
</dbReference>
<dbReference type="AlphaFoldDB" id="R4XBM4"/>
<dbReference type="VEuPathDB" id="FungiDB:TAPDE_003466"/>
<dbReference type="InterPro" id="IPR021841">
    <property type="entry name" value="VAC14_Fig4p-bd"/>
</dbReference>
<comment type="similarity">
    <text evidence="2">Belongs to the VAC14 family.</text>
</comment>
<dbReference type="EMBL" id="CAHR02000132">
    <property type="protein sequence ID" value="CCG83265.1"/>
    <property type="molecule type" value="Genomic_DNA"/>
</dbReference>
<comment type="subcellular location">
    <subcellularLocation>
        <location evidence="1">Endomembrane system</location>
    </subcellularLocation>
</comment>
<dbReference type="OrthoDB" id="5574975at2759"/>
<evidence type="ECO:0000256" key="1">
    <source>
        <dbReference type="ARBA" id="ARBA00004308"/>
    </source>
</evidence>
<dbReference type="InterPro" id="IPR016024">
    <property type="entry name" value="ARM-type_fold"/>
</dbReference>
<dbReference type="InterPro" id="IPR026825">
    <property type="entry name" value="Vac14"/>
</dbReference>
<feature type="domain" description="Vacuolar protein 14 C-terminal Fig4-binding" evidence="6">
    <location>
        <begin position="520"/>
        <end position="698"/>
    </location>
</feature>